<feature type="domain" description="Tf2-1-like SH3-like" evidence="3">
    <location>
        <begin position="124"/>
        <end position="174"/>
    </location>
</feature>
<name>A0AAQ3RPE4_VIGMU</name>
<accession>A0AAQ3RPE4</accession>
<keyword evidence="5" id="KW-1185">Reference proteome</keyword>
<dbReference type="SUPFAM" id="SSF53098">
    <property type="entry name" value="Ribonuclease H-like"/>
    <property type="match status" value="1"/>
</dbReference>
<reference evidence="4 5" key="1">
    <citation type="journal article" date="2023" name="Life. Sci Alliance">
        <title>Evolutionary insights into 3D genome organization and epigenetic landscape of Vigna mungo.</title>
        <authorList>
            <person name="Junaid A."/>
            <person name="Singh B."/>
            <person name="Bhatia S."/>
        </authorList>
    </citation>
    <scope>NUCLEOTIDE SEQUENCE [LARGE SCALE GENOMIC DNA]</scope>
    <source>
        <strain evidence="4">Urdbean</strain>
    </source>
</reference>
<organism evidence="4 5">
    <name type="scientific">Vigna mungo</name>
    <name type="common">Black gram</name>
    <name type="synonym">Phaseolus mungo</name>
    <dbReference type="NCBI Taxonomy" id="3915"/>
    <lineage>
        <taxon>Eukaryota</taxon>
        <taxon>Viridiplantae</taxon>
        <taxon>Streptophyta</taxon>
        <taxon>Embryophyta</taxon>
        <taxon>Tracheophyta</taxon>
        <taxon>Spermatophyta</taxon>
        <taxon>Magnoliopsida</taxon>
        <taxon>eudicotyledons</taxon>
        <taxon>Gunneridae</taxon>
        <taxon>Pentapetalae</taxon>
        <taxon>rosids</taxon>
        <taxon>fabids</taxon>
        <taxon>Fabales</taxon>
        <taxon>Fabaceae</taxon>
        <taxon>Papilionoideae</taxon>
        <taxon>50 kb inversion clade</taxon>
        <taxon>NPAAA clade</taxon>
        <taxon>indigoferoid/millettioid clade</taxon>
        <taxon>Phaseoleae</taxon>
        <taxon>Vigna</taxon>
    </lineage>
</organism>
<feature type="domain" description="Chromo" evidence="2">
    <location>
        <begin position="199"/>
        <end position="238"/>
    </location>
</feature>
<dbReference type="InterPro" id="IPR050951">
    <property type="entry name" value="Retrovirus_Pol_polyprotein"/>
</dbReference>
<dbReference type="Gene3D" id="3.30.420.10">
    <property type="entry name" value="Ribonuclease H-like superfamily/Ribonuclease H"/>
    <property type="match status" value="1"/>
</dbReference>
<dbReference type="InterPro" id="IPR012337">
    <property type="entry name" value="RNaseH-like_sf"/>
</dbReference>
<protein>
    <submittedName>
        <fullName evidence="4">Uncharacterized protein</fullName>
    </submittedName>
</protein>
<dbReference type="EMBL" id="CP144694">
    <property type="protein sequence ID" value="WVZ02844.1"/>
    <property type="molecule type" value="Genomic_DNA"/>
</dbReference>
<gene>
    <name evidence="4" type="ORF">V8G54_023650</name>
</gene>
<dbReference type="InterPro" id="IPR056924">
    <property type="entry name" value="SH3_Tf2-1"/>
</dbReference>
<dbReference type="Proteomes" id="UP001374535">
    <property type="component" value="Chromosome 7"/>
</dbReference>
<dbReference type="Pfam" id="PF00385">
    <property type="entry name" value="Chromo"/>
    <property type="match status" value="1"/>
</dbReference>
<evidence type="ECO:0000313" key="5">
    <source>
        <dbReference type="Proteomes" id="UP001374535"/>
    </source>
</evidence>
<dbReference type="PANTHER" id="PTHR37984">
    <property type="entry name" value="PROTEIN CBG26694"/>
    <property type="match status" value="1"/>
</dbReference>
<dbReference type="Pfam" id="PF24626">
    <property type="entry name" value="SH3_Tf2-1"/>
    <property type="match status" value="1"/>
</dbReference>
<sequence length="299" mass="33951">MSTSYHPETDGQTEVLNRILEQYLRSFVHAHPSHWGKYISLAEWPYNTSISATGTSSFQIIFGKHPPSIPFYLTGSSLVEAVDSLLTSGQVLLDQLLAKLEKAQLTMKEIADRHRRDVSFQVDDWVYVRLRPYRQRSLHSSITPKLTKRYYGPFRITARIGPVAYQLDLPPTTQGPTSYYSYCLPPLALDNKPIIEPLAILDTKMDSSTSPPTKLVLVQWKGLAPEDTTWEPWTVLNSDYHLEDKVPFAAVRIDSNSPISSDPNTDMMNGPNNANKGNMRDRPSRKTKMPNYLCDYITK</sequence>
<evidence type="ECO:0000313" key="4">
    <source>
        <dbReference type="EMBL" id="WVZ02844.1"/>
    </source>
</evidence>
<evidence type="ECO:0000259" key="3">
    <source>
        <dbReference type="Pfam" id="PF24626"/>
    </source>
</evidence>
<evidence type="ECO:0000256" key="1">
    <source>
        <dbReference type="SAM" id="MobiDB-lite"/>
    </source>
</evidence>
<proteinExistence type="predicted"/>
<feature type="region of interest" description="Disordered" evidence="1">
    <location>
        <begin position="255"/>
        <end position="288"/>
    </location>
</feature>
<evidence type="ECO:0000259" key="2">
    <source>
        <dbReference type="Pfam" id="PF00385"/>
    </source>
</evidence>
<dbReference type="GO" id="GO:0003676">
    <property type="term" value="F:nucleic acid binding"/>
    <property type="evidence" value="ECO:0007669"/>
    <property type="project" value="InterPro"/>
</dbReference>
<dbReference type="InterPro" id="IPR036397">
    <property type="entry name" value="RNaseH_sf"/>
</dbReference>
<dbReference type="SUPFAM" id="SSF54160">
    <property type="entry name" value="Chromo domain-like"/>
    <property type="match status" value="1"/>
</dbReference>
<feature type="compositionally biased region" description="Polar residues" evidence="1">
    <location>
        <begin position="255"/>
        <end position="276"/>
    </location>
</feature>
<dbReference type="PANTHER" id="PTHR37984:SF5">
    <property type="entry name" value="PROTEIN NYNRIN-LIKE"/>
    <property type="match status" value="1"/>
</dbReference>
<dbReference type="AlphaFoldDB" id="A0AAQ3RPE4"/>
<dbReference type="InterPro" id="IPR016197">
    <property type="entry name" value="Chromo-like_dom_sf"/>
</dbReference>
<dbReference type="InterPro" id="IPR023780">
    <property type="entry name" value="Chromo_domain"/>
</dbReference>